<organism evidence="9 10">
    <name type="scientific">Spirochaeta africana (strain ATCC 700263 / DSM 8902 / Z-7692)</name>
    <dbReference type="NCBI Taxonomy" id="889378"/>
    <lineage>
        <taxon>Bacteria</taxon>
        <taxon>Pseudomonadati</taxon>
        <taxon>Spirochaetota</taxon>
        <taxon>Spirochaetia</taxon>
        <taxon>Spirochaetales</taxon>
        <taxon>Spirochaetaceae</taxon>
        <taxon>Spirochaeta</taxon>
    </lineage>
</organism>
<gene>
    <name evidence="9" type="ordered locus">Spiaf_0083</name>
</gene>
<proteinExistence type="inferred from homology"/>
<dbReference type="STRING" id="889378.Spiaf_0083"/>
<accession>H9UF99</accession>
<dbReference type="HOGENOM" id="CLU_055068_4_1_12"/>
<evidence type="ECO:0000256" key="1">
    <source>
        <dbReference type="ARBA" id="ARBA00004141"/>
    </source>
</evidence>
<keyword evidence="10" id="KW-1185">Reference proteome</keyword>
<dbReference type="SUPFAM" id="SSF144091">
    <property type="entry name" value="Rhomboid-like"/>
    <property type="match status" value="1"/>
</dbReference>
<dbReference type="Pfam" id="PF01694">
    <property type="entry name" value="Rhomboid"/>
    <property type="match status" value="1"/>
</dbReference>
<evidence type="ECO:0000313" key="9">
    <source>
        <dbReference type="EMBL" id="AFG36192.1"/>
    </source>
</evidence>
<comment type="similarity">
    <text evidence="2">Belongs to the peptidase S54 family.</text>
</comment>
<dbReference type="AlphaFoldDB" id="H9UF99"/>
<evidence type="ECO:0000256" key="3">
    <source>
        <dbReference type="ARBA" id="ARBA00022692"/>
    </source>
</evidence>
<sequence length="232" mass="26243">MPKEQALPEAQIDDFPAAKYSITVTIIGIKHPFPYRQWNVVTGIIAINLLAFFFTTLSPRLLQYFAMNPYLTIYQRMYWQPFTYMFLHGTVTHILFNMLILFVFGQYLERALGSIEFLVLYLGVGLLAGIFSLWLYITTGTYMIFLLGASGAIYGTVFVFAVLNPHAMLYLMGLIPISARMLVLLYTALDLLSHLGGGTNTAHMTHLAGFGFAALYCVFRLRLNPLQRLLSN</sequence>
<dbReference type="eggNOG" id="COG0705">
    <property type="taxonomic scope" value="Bacteria"/>
</dbReference>
<dbReference type="PANTHER" id="PTHR43731">
    <property type="entry name" value="RHOMBOID PROTEASE"/>
    <property type="match status" value="1"/>
</dbReference>
<evidence type="ECO:0000256" key="6">
    <source>
        <dbReference type="ARBA" id="ARBA00023136"/>
    </source>
</evidence>
<dbReference type="GO" id="GO:0016020">
    <property type="term" value="C:membrane"/>
    <property type="evidence" value="ECO:0007669"/>
    <property type="project" value="UniProtKB-SubCell"/>
</dbReference>
<evidence type="ECO:0000256" key="4">
    <source>
        <dbReference type="ARBA" id="ARBA00022801"/>
    </source>
</evidence>
<dbReference type="GO" id="GO:0004252">
    <property type="term" value="F:serine-type endopeptidase activity"/>
    <property type="evidence" value="ECO:0007669"/>
    <property type="project" value="InterPro"/>
</dbReference>
<feature type="transmembrane region" description="Helical" evidence="7">
    <location>
        <begin position="82"/>
        <end position="105"/>
    </location>
</feature>
<dbReference type="Proteomes" id="UP000007383">
    <property type="component" value="Chromosome"/>
</dbReference>
<dbReference type="EMBL" id="CP003282">
    <property type="protein sequence ID" value="AFG36192.1"/>
    <property type="molecule type" value="Genomic_DNA"/>
</dbReference>
<comment type="subcellular location">
    <subcellularLocation>
        <location evidence="1">Membrane</location>
        <topology evidence="1">Multi-pass membrane protein</topology>
    </subcellularLocation>
</comment>
<dbReference type="MEROPS" id="S54.025"/>
<reference evidence="10" key="1">
    <citation type="journal article" date="2013" name="Stand. Genomic Sci.">
        <title>Complete genome sequence of the halophilic bacterium Spirochaeta africana type strain (Z-7692(T)) from the alkaline Lake Magadi in the East African Rift.</title>
        <authorList>
            <person name="Liolos K."/>
            <person name="Abt B."/>
            <person name="Scheuner C."/>
            <person name="Teshima H."/>
            <person name="Held B."/>
            <person name="Lapidus A."/>
            <person name="Nolan M."/>
            <person name="Lucas S."/>
            <person name="Deshpande S."/>
            <person name="Cheng J.F."/>
            <person name="Tapia R."/>
            <person name="Goodwin L.A."/>
            <person name="Pitluck S."/>
            <person name="Pagani I."/>
            <person name="Ivanova N."/>
            <person name="Mavromatis K."/>
            <person name="Mikhailova N."/>
            <person name="Huntemann M."/>
            <person name="Pati A."/>
            <person name="Chen A."/>
            <person name="Palaniappan K."/>
            <person name="Land M."/>
            <person name="Rohde M."/>
            <person name="Tindall B.J."/>
            <person name="Detter J.C."/>
            <person name="Goker M."/>
            <person name="Bristow J."/>
            <person name="Eisen J.A."/>
            <person name="Markowitz V."/>
            <person name="Hugenholtz P."/>
            <person name="Woyke T."/>
            <person name="Klenk H.P."/>
            <person name="Kyrpides N.C."/>
        </authorList>
    </citation>
    <scope>NUCLEOTIDE SEQUENCE</scope>
    <source>
        <strain evidence="10">ATCC 700263 / DSM 8902 / Z-7692</strain>
    </source>
</reference>
<protein>
    <submittedName>
        <fullName evidence="9">Putative membrane protein</fullName>
    </submittedName>
</protein>
<evidence type="ECO:0000256" key="5">
    <source>
        <dbReference type="ARBA" id="ARBA00022989"/>
    </source>
</evidence>
<name>H9UF99_SPIAZ</name>
<evidence type="ECO:0000256" key="7">
    <source>
        <dbReference type="SAM" id="Phobius"/>
    </source>
</evidence>
<dbReference type="Gene3D" id="1.20.1540.10">
    <property type="entry name" value="Rhomboid-like"/>
    <property type="match status" value="1"/>
</dbReference>
<keyword evidence="5 7" id="KW-1133">Transmembrane helix</keyword>
<keyword evidence="4" id="KW-0378">Hydrolase</keyword>
<evidence type="ECO:0000313" key="10">
    <source>
        <dbReference type="Proteomes" id="UP000007383"/>
    </source>
</evidence>
<feature type="transmembrane region" description="Helical" evidence="7">
    <location>
        <begin position="143"/>
        <end position="163"/>
    </location>
</feature>
<dbReference type="InterPro" id="IPR050925">
    <property type="entry name" value="Rhomboid_protease_S54"/>
</dbReference>
<feature type="transmembrane region" description="Helical" evidence="7">
    <location>
        <begin position="170"/>
        <end position="189"/>
    </location>
</feature>
<evidence type="ECO:0000256" key="2">
    <source>
        <dbReference type="ARBA" id="ARBA00009045"/>
    </source>
</evidence>
<dbReference type="PANTHER" id="PTHR43731:SF14">
    <property type="entry name" value="PRESENILIN-ASSOCIATED RHOMBOID-LIKE PROTEIN, MITOCHONDRIAL"/>
    <property type="match status" value="1"/>
</dbReference>
<feature type="transmembrane region" description="Helical" evidence="7">
    <location>
        <begin position="40"/>
        <end position="62"/>
    </location>
</feature>
<feature type="transmembrane region" description="Helical" evidence="7">
    <location>
        <begin position="201"/>
        <end position="219"/>
    </location>
</feature>
<dbReference type="KEGG" id="sfc:Spiaf_0083"/>
<dbReference type="PATRIC" id="fig|889378.3.peg.87"/>
<dbReference type="InterPro" id="IPR035952">
    <property type="entry name" value="Rhomboid-like_sf"/>
</dbReference>
<dbReference type="InterPro" id="IPR022764">
    <property type="entry name" value="Peptidase_S54_rhomboid_dom"/>
</dbReference>
<feature type="transmembrane region" description="Helical" evidence="7">
    <location>
        <begin position="117"/>
        <end position="137"/>
    </location>
</feature>
<feature type="domain" description="Peptidase S54 rhomboid" evidence="8">
    <location>
        <begin position="76"/>
        <end position="220"/>
    </location>
</feature>
<keyword evidence="3 7" id="KW-0812">Transmembrane</keyword>
<keyword evidence="6 7" id="KW-0472">Membrane</keyword>
<evidence type="ECO:0000259" key="8">
    <source>
        <dbReference type="Pfam" id="PF01694"/>
    </source>
</evidence>